<evidence type="ECO:0000313" key="1">
    <source>
        <dbReference type="EMBL" id="KIK26116.1"/>
    </source>
</evidence>
<reference evidence="2" key="2">
    <citation type="submission" date="2015-01" db="EMBL/GenBank/DDBJ databases">
        <title>Evolutionary Origins and Diversification of the Mycorrhizal Mutualists.</title>
        <authorList>
            <consortium name="DOE Joint Genome Institute"/>
            <consortium name="Mycorrhizal Genomics Consortium"/>
            <person name="Kohler A."/>
            <person name="Kuo A."/>
            <person name="Nagy L.G."/>
            <person name="Floudas D."/>
            <person name="Copeland A."/>
            <person name="Barry K.W."/>
            <person name="Cichocki N."/>
            <person name="Veneault-Fourrey C."/>
            <person name="LaButti K."/>
            <person name="Lindquist E.A."/>
            <person name="Lipzen A."/>
            <person name="Lundell T."/>
            <person name="Morin E."/>
            <person name="Murat C."/>
            <person name="Riley R."/>
            <person name="Ohm R."/>
            <person name="Sun H."/>
            <person name="Tunlid A."/>
            <person name="Henrissat B."/>
            <person name="Grigoriev I.V."/>
            <person name="Hibbett D.S."/>
            <person name="Martin F."/>
        </authorList>
    </citation>
    <scope>NUCLEOTIDE SEQUENCE [LARGE SCALE GENOMIC DNA]</scope>
    <source>
        <strain evidence="2">441</strain>
    </source>
</reference>
<dbReference type="OrthoDB" id="2602107at2759"/>
<feature type="non-terminal residue" evidence="1">
    <location>
        <position position="1"/>
    </location>
</feature>
<organism evidence="1 2">
    <name type="scientific">Pisolithus microcarpus 441</name>
    <dbReference type="NCBI Taxonomy" id="765257"/>
    <lineage>
        <taxon>Eukaryota</taxon>
        <taxon>Fungi</taxon>
        <taxon>Dikarya</taxon>
        <taxon>Basidiomycota</taxon>
        <taxon>Agaricomycotina</taxon>
        <taxon>Agaricomycetes</taxon>
        <taxon>Agaricomycetidae</taxon>
        <taxon>Boletales</taxon>
        <taxon>Sclerodermatineae</taxon>
        <taxon>Pisolithaceae</taxon>
        <taxon>Pisolithus</taxon>
    </lineage>
</organism>
<name>A0A0C9ZA64_9AGAM</name>
<sequence>HPLAYVEWFTTLHHHDPVTGLYVVTRSTCNCHPNMSVISIDHFVCVCHLQASGGSSMDWTSDNVLE</sequence>
<dbReference type="EMBL" id="KN833703">
    <property type="protein sequence ID" value="KIK26116.1"/>
    <property type="molecule type" value="Genomic_DNA"/>
</dbReference>
<dbReference type="AlphaFoldDB" id="A0A0C9ZA64"/>
<dbReference type="HOGENOM" id="CLU_155374_1_1_1"/>
<dbReference type="Proteomes" id="UP000054018">
    <property type="component" value="Unassembled WGS sequence"/>
</dbReference>
<accession>A0A0C9ZA64</accession>
<reference evidence="1 2" key="1">
    <citation type="submission" date="2014-04" db="EMBL/GenBank/DDBJ databases">
        <authorList>
            <consortium name="DOE Joint Genome Institute"/>
            <person name="Kuo A."/>
            <person name="Kohler A."/>
            <person name="Costa M.D."/>
            <person name="Nagy L.G."/>
            <person name="Floudas D."/>
            <person name="Copeland A."/>
            <person name="Barry K.W."/>
            <person name="Cichocki N."/>
            <person name="Veneault-Fourrey C."/>
            <person name="LaButti K."/>
            <person name="Lindquist E.A."/>
            <person name="Lipzen A."/>
            <person name="Lundell T."/>
            <person name="Morin E."/>
            <person name="Murat C."/>
            <person name="Sun H."/>
            <person name="Tunlid A."/>
            <person name="Henrissat B."/>
            <person name="Grigoriev I.V."/>
            <person name="Hibbett D.S."/>
            <person name="Martin F."/>
            <person name="Nordberg H.P."/>
            <person name="Cantor M.N."/>
            <person name="Hua S.X."/>
        </authorList>
    </citation>
    <scope>NUCLEOTIDE SEQUENCE [LARGE SCALE GENOMIC DNA]</scope>
    <source>
        <strain evidence="1 2">441</strain>
    </source>
</reference>
<feature type="non-terminal residue" evidence="1">
    <location>
        <position position="66"/>
    </location>
</feature>
<gene>
    <name evidence="1" type="ORF">PISMIDRAFT_55254</name>
</gene>
<proteinExistence type="predicted"/>
<keyword evidence="2" id="KW-1185">Reference proteome</keyword>
<protein>
    <submittedName>
        <fullName evidence="1">Uncharacterized protein</fullName>
    </submittedName>
</protein>
<evidence type="ECO:0000313" key="2">
    <source>
        <dbReference type="Proteomes" id="UP000054018"/>
    </source>
</evidence>